<reference evidence="2 3" key="1">
    <citation type="submission" date="2020-04" db="EMBL/GenBank/DDBJ databases">
        <title>Plant Genome Project.</title>
        <authorList>
            <person name="Zhang R.-G."/>
        </authorList>
    </citation>
    <scope>NUCLEOTIDE SEQUENCE [LARGE SCALE GENOMIC DNA]</scope>
    <source>
        <strain evidence="2">YNK0</strain>
        <tissue evidence="2">Leaf</tissue>
    </source>
</reference>
<evidence type="ECO:0008006" key="4">
    <source>
        <dbReference type="Google" id="ProtNLM"/>
    </source>
</evidence>
<feature type="region of interest" description="Disordered" evidence="1">
    <location>
        <begin position="68"/>
        <end position="100"/>
    </location>
</feature>
<dbReference type="AlphaFoldDB" id="A0A835DDG3"/>
<gene>
    <name evidence="2" type="ORF">HHK36_015238</name>
</gene>
<comment type="caution">
    <text evidence="2">The sequence shown here is derived from an EMBL/GenBank/DDBJ whole genome shotgun (WGS) entry which is preliminary data.</text>
</comment>
<evidence type="ECO:0000313" key="3">
    <source>
        <dbReference type="Proteomes" id="UP000655225"/>
    </source>
</evidence>
<keyword evidence="3" id="KW-1185">Reference proteome</keyword>
<dbReference type="EMBL" id="JABCRI010000010">
    <property type="protein sequence ID" value="KAF8399373.1"/>
    <property type="molecule type" value="Genomic_DNA"/>
</dbReference>
<evidence type="ECO:0000256" key="1">
    <source>
        <dbReference type="SAM" id="MobiDB-lite"/>
    </source>
</evidence>
<feature type="compositionally biased region" description="Basic residues" evidence="1">
    <location>
        <begin position="87"/>
        <end position="100"/>
    </location>
</feature>
<organism evidence="2 3">
    <name type="scientific">Tetracentron sinense</name>
    <name type="common">Spur-leaf</name>
    <dbReference type="NCBI Taxonomy" id="13715"/>
    <lineage>
        <taxon>Eukaryota</taxon>
        <taxon>Viridiplantae</taxon>
        <taxon>Streptophyta</taxon>
        <taxon>Embryophyta</taxon>
        <taxon>Tracheophyta</taxon>
        <taxon>Spermatophyta</taxon>
        <taxon>Magnoliopsida</taxon>
        <taxon>Trochodendrales</taxon>
        <taxon>Trochodendraceae</taxon>
        <taxon>Tetracentron</taxon>
    </lineage>
</organism>
<protein>
    <recommendedName>
        <fullName evidence="4">CLAVATA3/ESR (CLE)-related protein 25</fullName>
    </recommendedName>
</protein>
<name>A0A835DDG3_TETSI</name>
<sequence length="100" mass="10840">MMRNMGSSGGFSKALFGALAFMSFIWLLSVAILASGGTKTITVTASSTGNFKPLEVLGRERPVVHRDLDINYNSKRKVPNGPDPIHNRRAGKSRRPPGRA</sequence>
<accession>A0A835DDG3</accession>
<dbReference type="Proteomes" id="UP000655225">
    <property type="component" value="Unassembled WGS sequence"/>
</dbReference>
<dbReference type="InterPro" id="IPR039316">
    <property type="entry name" value="CLE25/26"/>
</dbReference>
<dbReference type="PANTHER" id="PTHR34277:SF2">
    <property type="entry name" value="CLAVATA3_ESR (CLE)-RELATED PROTEIN 26"/>
    <property type="match status" value="1"/>
</dbReference>
<evidence type="ECO:0000313" key="2">
    <source>
        <dbReference type="EMBL" id="KAF8399373.1"/>
    </source>
</evidence>
<dbReference type="OMA" id="LNYMMSK"/>
<proteinExistence type="predicted"/>
<dbReference type="PANTHER" id="PTHR34277">
    <property type="entry name" value="CLAVATA3/ESR (CLE)-RELATED PROTEIN 26"/>
    <property type="match status" value="1"/>
</dbReference>
<dbReference type="OrthoDB" id="1910203at2759"/>